<dbReference type="EMBL" id="JBHUEA010000017">
    <property type="protein sequence ID" value="MFD1722167.1"/>
    <property type="molecule type" value="Genomic_DNA"/>
</dbReference>
<dbReference type="Pfam" id="PF02518">
    <property type="entry name" value="HATPase_c"/>
    <property type="match status" value="1"/>
</dbReference>
<proteinExistence type="predicted"/>
<feature type="domain" description="Histidine kinase/HSP90-like ATPase" evidence="10">
    <location>
        <begin position="293"/>
        <end position="382"/>
    </location>
</feature>
<evidence type="ECO:0000256" key="1">
    <source>
        <dbReference type="ARBA" id="ARBA00000085"/>
    </source>
</evidence>
<dbReference type="Pfam" id="PF07730">
    <property type="entry name" value="HisKA_3"/>
    <property type="match status" value="1"/>
</dbReference>
<organism evidence="12 13">
    <name type="scientific">Amnibacterium endophyticum</name>
    <dbReference type="NCBI Taxonomy" id="2109337"/>
    <lineage>
        <taxon>Bacteria</taxon>
        <taxon>Bacillati</taxon>
        <taxon>Actinomycetota</taxon>
        <taxon>Actinomycetes</taxon>
        <taxon>Micrococcales</taxon>
        <taxon>Microbacteriaceae</taxon>
        <taxon>Amnibacterium</taxon>
    </lineage>
</organism>
<evidence type="ECO:0000313" key="12">
    <source>
        <dbReference type="EMBL" id="MFD1722167.1"/>
    </source>
</evidence>
<comment type="caution">
    <text evidence="12">The sequence shown here is derived from an EMBL/GenBank/DDBJ whole genome shotgun (WGS) entry which is preliminary data.</text>
</comment>
<dbReference type="Proteomes" id="UP001597347">
    <property type="component" value="Unassembled WGS sequence"/>
</dbReference>
<keyword evidence="9" id="KW-0472">Membrane</keyword>
<reference evidence="13" key="1">
    <citation type="journal article" date="2019" name="Int. J. Syst. Evol. Microbiol.">
        <title>The Global Catalogue of Microorganisms (GCM) 10K type strain sequencing project: providing services to taxonomists for standard genome sequencing and annotation.</title>
        <authorList>
            <consortium name="The Broad Institute Genomics Platform"/>
            <consortium name="The Broad Institute Genome Sequencing Center for Infectious Disease"/>
            <person name="Wu L."/>
            <person name="Ma J."/>
        </authorList>
    </citation>
    <scope>NUCLEOTIDE SEQUENCE [LARGE SCALE GENOMIC DNA]</scope>
    <source>
        <strain evidence="13">CGMCC 1.12471</strain>
    </source>
</reference>
<evidence type="ECO:0000256" key="9">
    <source>
        <dbReference type="SAM" id="Phobius"/>
    </source>
</evidence>
<keyword evidence="5" id="KW-0547">Nucleotide-binding</keyword>
<protein>
    <recommendedName>
        <fullName evidence="2">histidine kinase</fullName>
        <ecNumber evidence="2">2.7.13.3</ecNumber>
    </recommendedName>
</protein>
<name>A0ABW4LGG4_9MICO</name>
<keyword evidence="4" id="KW-0808">Transferase</keyword>
<comment type="catalytic activity">
    <reaction evidence="1">
        <text>ATP + protein L-histidine = ADP + protein N-phospho-L-histidine.</text>
        <dbReference type="EC" id="2.7.13.3"/>
    </reaction>
</comment>
<keyword evidence="7" id="KW-0067">ATP-binding</keyword>
<accession>A0ABW4LGG4</accession>
<feature type="transmembrane region" description="Helical" evidence="9">
    <location>
        <begin position="38"/>
        <end position="57"/>
    </location>
</feature>
<keyword evidence="13" id="KW-1185">Reference proteome</keyword>
<evidence type="ECO:0000256" key="2">
    <source>
        <dbReference type="ARBA" id="ARBA00012438"/>
    </source>
</evidence>
<feature type="domain" description="Signal transduction histidine kinase subgroup 3 dimerisation and phosphoacceptor" evidence="11">
    <location>
        <begin position="184"/>
        <end position="249"/>
    </location>
</feature>
<dbReference type="InterPro" id="IPR003594">
    <property type="entry name" value="HATPase_dom"/>
</dbReference>
<evidence type="ECO:0000256" key="4">
    <source>
        <dbReference type="ARBA" id="ARBA00022679"/>
    </source>
</evidence>
<dbReference type="EC" id="2.7.13.3" evidence="2"/>
<dbReference type="PANTHER" id="PTHR24421">
    <property type="entry name" value="NITRATE/NITRITE SENSOR PROTEIN NARX-RELATED"/>
    <property type="match status" value="1"/>
</dbReference>
<sequence length="415" mass="43618">MITRLLRVPLTNRTFRTLVAALSATLCFWTIWTSELGRNGGLAFVYAIPAVLVLVFWRTRPVLALALSLLALIIVLFGAANGTPVNSGGVLASATAWFVVLGTSLSDDRRIRIAGWSLLGLDALLALLNSGLPSFVIVLALGGGAAGIGWVVRQLREASTLQVALAETSQRGEAAERDVLVELERNRIAREVHDVVAHSLAVVIAQADGARFAAETKPETVAPALESISDTARRALGEVRTMLHDLRTSGDAGVVPGPADLAALVEGVRGLGVEVEEAVYGEPRRMERDPGIALYRVAQEALTNAMRHGDRARPVGFEVDWGERQVVLTVTNGVPDEALGATERAGHGVLGMRERAVDAGGDCSAGVGSNGRFRVRVALPLAADEPTAAAPTPPEAQPNPLLALFAPAEATGSRG</sequence>
<feature type="transmembrane region" description="Helical" evidence="9">
    <location>
        <begin position="14"/>
        <end position="32"/>
    </location>
</feature>
<dbReference type="Gene3D" id="3.30.565.10">
    <property type="entry name" value="Histidine kinase-like ATPase, C-terminal domain"/>
    <property type="match status" value="1"/>
</dbReference>
<dbReference type="SUPFAM" id="SSF55874">
    <property type="entry name" value="ATPase domain of HSP90 chaperone/DNA topoisomerase II/histidine kinase"/>
    <property type="match status" value="1"/>
</dbReference>
<keyword evidence="9" id="KW-1133">Transmembrane helix</keyword>
<dbReference type="CDD" id="cd16917">
    <property type="entry name" value="HATPase_UhpB-NarQ-NarX-like"/>
    <property type="match status" value="1"/>
</dbReference>
<dbReference type="RefSeq" id="WP_377935025.1">
    <property type="nucleotide sequence ID" value="NZ_JBHUEA010000017.1"/>
</dbReference>
<evidence type="ECO:0000259" key="10">
    <source>
        <dbReference type="Pfam" id="PF02518"/>
    </source>
</evidence>
<dbReference type="Gene3D" id="1.20.5.1930">
    <property type="match status" value="1"/>
</dbReference>
<keyword evidence="3" id="KW-0597">Phosphoprotein</keyword>
<keyword evidence="8" id="KW-0902">Two-component regulatory system</keyword>
<evidence type="ECO:0000256" key="5">
    <source>
        <dbReference type="ARBA" id="ARBA00022741"/>
    </source>
</evidence>
<dbReference type="PANTHER" id="PTHR24421:SF10">
    <property type="entry name" value="NITRATE_NITRITE SENSOR PROTEIN NARQ"/>
    <property type="match status" value="1"/>
</dbReference>
<evidence type="ECO:0000256" key="3">
    <source>
        <dbReference type="ARBA" id="ARBA00022553"/>
    </source>
</evidence>
<evidence type="ECO:0000259" key="11">
    <source>
        <dbReference type="Pfam" id="PF07730"/>
    </source>
</evidence>
<evidence type="ECO:0000313" key="13">
    <source>
        <dbReference type="Proteomes" id="UP001597347"/>
    </source>
</evidence>
<dbReference type="InterPro" id="IPR011712">
    <property type="entry name" value="Sig_transdc_His_kin_sub3_dim/P"/>
</dbReference>
<dbReference type="InterPro" id="IPR036890">
    <property type="entry name" value="HATPase_C_sf"/>
</dbReference>
<evidence type="ECO:0000256" key="8">
    <source>
        <dbReference type="ARBA" id="ARBA00023012"/>
    </source>
</evidence>
<evidence type="ECO:0000256" key="6">
    <source>
        <dbReference type="ARBA" id="ARBA00022777"/>
    </source>
</evidence>
<evidence type="ECO:0000256" key="7">
    <source>
        <dbReference type="ARBA" id="ARBA00022840"/>
    </source>
</evidence>
<dbReference type="GO" id="GO:0016301">
    <property type="term" value="F:kinase activity"/>
    <property type="evidence" value="ECO:0007669"/>
    <property type="project" value="UniProtKB-KW"/>
</dbReference>
<feature type="transmembrane region" description="Helical" evidence="9">
    <location>
        <begin position="62"/>
        <end position="80"/>
    </location>
</feature>
<feature type="transmembrane region" description="Helical" evidence="9">
    <location>
        <begin position="134"/>
        <end position="152"/>
    </location>
</feature>
<keyword evidence="6 12" id="KW-0418">Kinase</keyword>
<keyword evidence="9" id="KW-0812">Transmembrane</keyword>
<dbReference type="InterPro" id="IPR050482">
    <property type="entry name" value="Sensor_HK_TwoCompSys"/>
</dbReference>
<gene>
    <name evidence="12" type="ORF">ACFSBI_11460</name>
</gene>